<gene>
    <name evidence="14 17" type="primary">ligA</name>
    <name evidence="17" type="ORF">Spa11_38990</name>
</gene>
<dbReference type="Gene3D" id="2.40.50.140">
    <property type="entry name" value="Nucleic acid-binding proteins"/>
    <property type="match status" value="1"/>
</dbReference>
<keyword evidence="10 14" id="KW-0520">NAD</keyword>
<dbReference type="SUPFAM" id="SSF56091">
    <property type="entry name" value="DNA ligase/mRNA capping enzyme, catalytic domain"/>
    <property type="match status" value="1"/>
</dbReference>
<accession>A0A518KD41</accession>
<feature type="region of interest" description="Disordered" evidence="15">
    <location>
        <begin position="116"/>
        <end position="142"/>
    </location>
</feature>
<dbReference type="PROSITE" id="PS01055">
    <property type="entry name" value="DNA_LIGASE_N1"/>
    <property type="match status" value="1"/>
</dbReference>
<keyword evidence="9 14" id="KW-0460">Magnesium</keyword>
<dbReference type="Proteomes" id="UP000316426">
    <property type="component" value="Chromosome"/>
</dbReference>
<protein>
    <recommendedName>
        <fullName evidence="3 14">DNA ligase</fullName>
        <ecNumber evidence="2 14">6.5.1.2</ecNumber>
    </recommendedName>
    <alternativeName>
        <fullName evidence="14">Polydeoxyribonucleotide synthase [NAD(+)]</fullName>
    </alternativeName>
</protein>
<dbReference type="SUPFAM" id="SSF50249">
    <property type="entry name" value="Nucleic acid-binding proteins"/>
    <property type="match status" value="1"/>
</dbReference>
<comment type="cofactor">
    <cofactor evidence="14">
        <name>Mg(2+)</name>
        <dbReference type="ChEBI" id="CHEBI:18420"/>
    </cofactor>
    <cofactor evidence="14">
        <name>Mn(2+)</name>
        <dbReference type="ChEBI" id="CHEBI:29035"/>
    </cofactor>
</comment>
<dbReference type="GO" id="GO:0003911">
    <property type="term" value="F:DNA ligase (NAD+) activity"/>
    <property type="evidence" value="ECO:0007669"/>
    <property type="project" value="UniProtKB-UniRule"/>
</dbReference>
<evidence type="ECO:0000256" key="7">
    <source>
        <dbReference type="ARBA" id="ARBA00022763"/>
    </source>
</evidence>
<dbReference type="KEGG" id="bmei:Spa11_38990"/>
<evidence type="ECO:0000256" key="12">
    <source>
        <dbReference type="ARBA" id="ARBA00034005"/>
    </source>
</evidence>
<proteinExistence type="inferred from homology"/>
<feature type="domain" description="BRCT" evidence="16">
    <location>
        <begin position="692"/>
        <end position="770"/>
    </location>
</feature>
<organism evidence="17 18">
    <name type="scientific">Botrimarina mediterranea</name>
    <dbReference type="NCBI Taxonomy" id="2528022"/>
    <lineage>
        <taxon>Bacteria</taxon>
        <taxon>Pseudomonadati</taxon>
        <taxon>Planctomycetota</taxon>
        <taxon>Planctomycetia</taxon>
        <taxon>Pirellulales</taxon>
        <taxon>Lacipirellulaceae</taxon>
        <taxon>Botrimarina</taxon>
    </lineage>
</organism>
<keyword evidence="4 14" id="KW-0436">Ligase</keyword>
<dbReference type="Pfam" id="PF01653">
    <property type="entry name" value="DNA_ligase_aden"/>
    <property type="match status" value="1"/>
</dbReference>
<dbReference type="Gene3D" id="1.10.287.610">
    <property type="entry name" value="Helix hairpin bin"/>
    <property type="match status" value="1"/>
</dbReference>
<dbReference type="InterPro" id="IPR036420">
    <property type="entry name" value="BRCT_dom_sf"/>
</dbReference>
<dbReference type="PANTHER" id="PTHR23389">
    <property type="entry name" value="CHROMOSOME TRANSMISSION FIDELITY FACTOR 18"/>
    <property type="match status" value="1"/>
</dbReference>
<keyword evidence="7 14" id="KW-0227">DNA damage</keyword>
<dbReference type="InterPro" id="IPR012340">
    <property type="entry name" value="NA-bd_OB-fold"/>
</dbReference>
<evidence type="ECO:0000259" key="16">
    <source>
        <dbReference type="PROSITE" id="PS50172"/>
    </source>
</evidence>
<keyword evidence="8 14" id="KW-0862">Zinc</keyword>
<evidence type="ECO:0000256" key="10">
    <source>
        <dbReference type="ARBA" id="ARBA00023027"/>
    </source>
</evidence>
<dbReference type="InterPro" id="IPR010994">
    <property type="entry name" value="RuvA_2-like"/>
</dbReference>
<reference evidence="17 18" key="1">
    <citation type="submission" date="2019-02" db="EMBL/GenBank/DDBJ databases">
        <title>Deep-cultivation of Planctomycetes and their phenomic and genomic characterization uncovers novel biology.</title>
        <authorList>
            <person name="Wiegand S."/>
            <person name="Jogler M."/>
            <person name="Boedeker C."/>
            <person name="Pinto D."/>
            <person name="Vollmers J."/>
            <person name="Rivas-Marin E."/>
            <person name="Kohn T."/>
            <person name="Peeters S.H."/>
            <person name="Heuer A."/>
            <person name="Rast P."/>
            <person name="Oberbeckmann S."/>
            <person name="Bunk B."/>
            <person name="Jeske O."/>
            <person name="Meyerdierks A."/>
            <person name="Storesund J.E."/>
            <person name="Kallscheuer N."/>
            <person name="Luecker S."/>
            <person name="Lage O.M."/>
            <person name="Pohl T."/>
            <person name="Merkel B.J."/>
            <person name="Hornburger P."/>
            <person name="Mueller R.-W."/>
            <person name="Bruemmer F."/>
            <person name="Labrenz M."/>
            <person name="Spormann A.M."/>
            <person name="Op den Camp H."/>
            <person name="Overmann J."/>
            <person name="Amann R."/>
            <person name="Jetten M.S.M."/>
            <person name="Mascher T."/>
            <person name="Medema M.H."/>
            <person name="Devos D.P."/>
            <person name="Kaster A.-K."/>
            <person name="Ovreas L."/>
            <person name="Rohde M."/>
            <person name="Galperin M.Y."/>
            <person name="Jogler C."/>
        </authorList>
    </citation>
    <scope>NUCLEOTIDE SEQUENCE [LARGE SCALE GENOMIC DNA]</scope>
    <source>
        <strain evidence="17 18">Spa11</strain>
    </source>
</reference>
<evidence type="ECO:0000256" key="2">
    <source>
        <dbReference type="ARBA" id="ARBA00012722"/>
    </source>
</evidence>
<sequence length="770" mass="85457">MEEIQRLRQIIREHDRRYYVEAAPSISDREYDALLERLRALEAEHPELLTADSPTQRVGGDPIAGFKTVAHARRMYSIDNSYDEEELTRWAQRCFEALDPELQQINERLKELDERDADLKGKRDAESKQSREALASDRTALQQQRADRLAAAAAEGYPLPGGYVAEPKVDGVAASLRYERGVLVQGLTRGDGYRGDDITHNLRTLRSVPLVLEGDAPEVLEVRGEVYMPREEFDRINRELAAEDKELFVNPRNATAGTLKQLDPKNVERRGLRFVLHGYGELSEDVNIASHVELVAAAQKLGLITSPLSKQFGTIKEVVGYVDWFEKEKDLLPYNVDGVVVTVNQFALQERLGYTSKFPRWRLAYKYATEQAATELLEIEWQMGKTGKLTPRAKMTPVFVAGTTVQHATLHNVGELRRKDVRIGDTVIIEKAGEIIPQVVRVLDPERADRNEPVELPTSCPICGHTLEMEYDQRRQNDIAQWAKRVEREKQLAAKEDREPETIAEPPPLSELDESGRYCPNAECPGQLKERLIHFAGRGQMDIEGLGEKVVEQLLDAGLVHTYGDLFRLHTKRDELLALERMGAKKVDNLLAGIEAAKDRGLTRVLAALAIRHVGSSGSRILAEYYGSIDALTAASVAEIENFKINGAESGIGPEIAKSLHDYLHSESGQAIIEDLRNEGVKLSEDAKPQAAGSGPLLGKTLVVTGTLQRHSRNEAHDLIAKAGGKAASSISGSTDYLVAGEKAGSKLDKAAKLGVKVVTEEEFEQLLGL</sequence>
<dbReference type="Pfam" id="PF14520">
    <property type="entry name" value="HHH_5"/>
    <property type="match status" value="1"/>
</dbReference>
<dbReference type="Gene3D" id="3.40.50.10190">
    <property type="entry name" value="BRCT domain"/>
    <property type="match status" value="1"/>
</dbReference>
<dbReference type="EC" id="6.5.1.2" evidence="2 14"/>
<dbReference type="EMBL" id="CP036349">
    <property type="protein sequence ID" value="QDV75679.1"/>
    <property type="molecule type" value="Genomic_DNA"/>
</dbReference>
<dbReference type="InterPro" id="IPR001357">
    <property type="entry name" value="BRCT_dom"/>
</dbReference>
<comment type="similarity">
    <text evidence="13 14">Belongs to the NAD-dependent DNA ligase family. LigA subfamily.</text>
</comment>
<dbReference type="InterPro" id="IPR001679">
    <property type="entry name" value="DNA_ligase"/>
</dbReference>
<dbReference type="PANTHER" id="PTHR23389:SF9">
    <property type="entry name" value="DNA LIGASE"/>
    <property type="match status" value="1"/>
</dbReference>
<dbReference type="Gene3D" id="3.30.470.30">
    <property type="entry name" value="DNA ligase/mRNA capping enzyme"/>
    <property type="match status" value="1"/>
</dbReference>
<keyword evidence="5 14" id="KW-0235">DNA replication</keyword>
<dbReference type="FunFam" id="1.10.287.610:FF:000002">
    <property type="entry name" value="DNA ligase"/>
    <property type="match status" value="1"/>
</dbReference>
<feature type="binding site" evidence="14">
    <location>
        <position position="519"/>
    </location>
    <ligand>
        <name>Zn(2+)</name>
        <dbReference type="ChEBI" id="CHEBI:29105"/>
    </ligand>
</feature>
<comment type="catalytic activity">
    <reaction evidence="12 14">
        <text>NAD(+) + (deoxyribonucleotide)n-3'-hydroxyl + 5'-phospho-(deoxyribonucleotide)m = (deoxyribonucleotide)n+m + AMP + beta-nicotinamide D-nucleotide.</text>
        <dbReference type="EC" id="6.5.1.2"/>
    </reaction>
</comment>
<evidence type="ECO:0000313" key="17">
    <source>
        <dbReference type="EMBL" id="QDV75679.1"/>
    </source>
</evidence>
<feature type="binding site" evidence="14">
    <location>
        <position position="524"/>
    </location>
    <ligand>
        <name>Zn(2+)</name>
        <dbReference type="ChEBI" id="CHEBI:29105"/>
    </ligand>
</feature>
<evidence type="ECO:0000313" key="18">
    <source>
        <dbReference type="Proteomes" id="UP000316426"/>
    </source>
</evidence>
<evidence type="ECO:0000256" key="11">
    <source>
        <dbReference type="ARBA" id="ARBA00023204"/>
    </source>
</evidence>
<keyword evidence="6 14" id="KW-0479">Metal-binding</keyword>
<dbReference type="NCBIfam" id="NF005932">
    <property type="entry name" value="PRK07956.1"/>
    <property type="match status" value="1"/>
</dbReference>
<dbReference type="SUPFAM" id="SSF52113">
    <property type="entry name" value="BRCT domain"/>
    <property type="match status" value="1"/>
</dbReference>
<evidence type="ECO:0000256" key="6">
    <source>
        <dbReference type="ARBA" id="ARBA00022723"/>
    </source>
</evidence>
<evidence type="ECO:0000256" key="3">
    <source>
        <dbReference type="ARBA" id="ARBA00013308"/>
    </source>
</evidence>
<feature type="binding site" evidence="14">
    <location>
        <position position="189"/>
    </location>
    <ligand>
        <name>NAD(+)</name>
        <dbReference type="ChEBI" id="CHEBI:57540"/>
    </ligand>
</feature>
<dbReference type="Pfam" id="PF12826">
    <property type="entry name" value="HHH_2"/>
    <property type="match status" value="1"/>
</dbReference>
<dbReference type="FunFam" id="1.10.150.20:FF:000007">
    <property type="entry name" value="DNA ligase"/>
    <property type="match status" value="1"/>
</dbReference>
<dbReference type="CDD" id="cd00114">
    <property type="entry name" value="LIGANc"/>
    <property type="match status" value="1"/>
</dbReference>
<feature type="compositionally biased region" description="Basic and acidic residues" evidence="15">
    <location>
        <begin position="116"/>
        <end position="135"/>
    </location>
</feature>
<feature type="binding site" evidence="14">
    <location>
        <position position="225"/>
    </location>
    <ligand>
        <name>NAD(+)</name>
        <dbReference type="ChEBI" id="CHEBI:57540"/>
    </ligand>
</feature>
<dbReference type="PIRSF" id="PIRSF001604">
    <property type="entry name" value="LigA"/>
    <property type="match status" value="1"/>
</dbReference>
<dbReference type="GO" id="GO:0046872">
    <property type="term" value="F:metal ion binding"/>
    <property type="evidence" value="ECO:0007669"/>
    <property type="project" value="UniProtKB-KW"/>
</dbReference>
<dbReference type="InterPro" id="IPR004150">
    <property type="entry name" value="NAD_DNA_ligase_OB"/>
</dbReference>
<evidence type="ECO:0000256" key="1">
    <source>
        <dbReference type="ARBA" id="ARBA00004067"/>
    </source>
</evidence>
<keyword evidence="18" id="KW-1185">Reference proteome</keyword>
<dbReference type="InterPro" id="IPR013839">
    <property type="entry name" value="DNAligase_adenylation"/>
</dbReference>
<keyword evidence="11 14" id="KW-0234">DNA repair</keyword>
<dbReference type="SMART" id="SM00292">
    <property type="entry name" value="BRCT"/>
    <property type="match status" value="1"/>
</dbReference>
<dbReference type="SMART" id="SM00532">
    <property type="entry name" value="LIGANc"/>
    <property type="match status" value="1"/>
</dbReference>
<dbReference type="SUPFAM" id="SSF47781">
    <property type="entry name" value="RuvA domain 2-like"/>
    <property type="match status" value="1"/>
</dbReference>
<dbReference type="Pfam" id="PF00533">
    <property type="entry name" value="BRCT"/>
    <property type="match status" value="1"/>
</dbReference>
<dbReference type="HAMAP" id="MF_01588">
    <property type="entry name" value="DNA_ligase_A"/>
    <property type="match status" value="1"/>
</dbReference>
<dbReference type="GO" id="GO:0006281">
    <property type="term" value="P:DNA repair"/>
    <property type="evidence" value="ECO:0007669"/>
    <property type="project" value="UniProtKB-KW"/>
</dbReference>
<dbReference type="InterPro" id="IPR013840">
    <property type="entry name" value="DNAligase_N"/>
</dbReference>
<feature type="region of interest" description="Disordered" evidence="15">
    <location>
        <begin position="491"/>
        <end position="517"/>
    </location>
</feature>
<evidence type="ECO:0000256" key="8">
    <source>
        <dbReference type="ARBA" id="ARBA00022833"/>
    </source>
</evidence>
<dbReference type="AlphaFoldDB" id="A0A518KD41"/>
<evidence type="ECO:0000256" key="15">
    <source>
        <dbReference type="SAM" id="MobiDB-lite"/>
    </source>
</evidence>
<comment type="function">
    <text evidence="1 14">DNA ligase that catalyzes the formation of phosphodiester linkages between 5'-phosphoryl and 3'-hydroxyl groups in double-stranded DNA using NAD as a coenzyme and as the energy source for the reaction. It is essential for DNA replication and repair of damaged DNA.</text>
</comment>
<dbReference type="FunFam" id="2.40.50.140:FF:000012">
    <property type="entry name" value="DNA ligase"/>
    <property type="match status" value="1"/>
</dbReference>
<dbReference type="PROSITE" id="PS50172">
    <property type="entry name" value="BRCT"/>
    <property type="match status" value="1"/>
</dbReference>
<name>A0A518KD41_9BACT</name>
<evidence type="ECO:0000256" key="9">
    <source>
        <dbReference type="ARBA" id="ARBA00022842"/>
    </source>
</evidence>
<dbReference type="RefSeq" id="WP_145115344.1">
    <property type="nucleotide sequence ID" value="NZ_CP036349.1"/>
</dbReference>
<feature type="binding site" evidence="14">
    <location>
        <position position="366"/>
    </location>
    <ligand>
        <name>NAD(+)</name>
        <dbReference type="ChEBI" id="CHEBI:57540"/>
    </ligand>
</feature>
<feature type="binding site" evidence="14">
    <location>
        <begin position="28"/>
        <end position="32"/>
    </location>
    <ligand>
        <name>NAD(+)</name>
        <dbReference type="ChEBI" id="CHEBI:57540"/>
    </ligand>
</feature>
<evidence type="ECO:0000256" key="5">
    <source>
        <dbReference type="ARBA" id="ARBA00022705"/>
    </source>
</evidence>
<dbReference type="GO" id="GO:0005829">
    <property type="term" value="C:cytosol"/>
    <property type="evidence" value="ECO:0007669"/>
    <property type="project" value="TreeGrafter"/>
</dbReference>
<feature type="binding site" evidence="14">
    <location>
        <position position="166"/>
    </location>
    <ligand>
        <name>NAD(+)</name>
        <dbReference type="ChEBI" id="CHEBI:57540"/>
    </ligand>
</feature>
<dbReference type="Pfam" id="PF03120">
    <property type="entry name" value="OB_DNA_ligase"/>
    <property type="match status" value="1"/>
</dbReference>
<dbReference type="InterPro" id="IPR018239">
    <property type="entry name" value="DNA_ligase_AS"/>
</dbReference>
<dbReference type="InterPro" id="IPR041663">
    <property type="entry name" value="DisA/LigA_HHH"/>
</dbReference>
<dbReference type="CDD" id="cd17748">
    <property type="entry name" value="BRCT_DNA_ligase_like"/>
    <property type="match status" value="1"/>
</dbReference>
<evidence type="ECO:0000256" key="14">
    <source>
        <dbReference type="HAMAP-Rule" id="MF_01588"/>
    </source>
</evidence>
<dbReference type="GO" id="GO:0006260">
    <property type="term" value="P:DNA replication"/>
    <property type="evidence" value="ECO:0007669"/>
    <property type="project" value="UniProtKB-KW"/>
</dbReference>
<evidence type="ECO:0000256" key="13">
    <source>
        <dbReference type="ARBA" id="ARBA00060881"/>
    </source>
</evidence>
<keyword evidence="14" id="KW-0464">Manganese</keyword>
<feature type="binding site" evidence="14">
    <location>
        <begin position="77"/>
        <end position="78"/>
    </location>
    <ligand>
        <name>NAD(+)</name>
        <dbReference type="ChEBI" id="CHEBI:57540"/>
    </ligand>
</feature>
<evidence type="ECO:0000256" key="4">
    <source>
        <dbReference type="ARBA" id="ARBA00022598"/>
    </source>
</evidence>
<dbReference type="Gene3D" id="1.10.150.20">
    <property type="entry name" value="5' to 3' exonuclease, C-terminal subdomain"/>
    <property type="match status" value="2"/>
</dbReference>
<feature type="compositionally biased region" description="Basic and acidic residues" evidence="15">
    <location>
        <begin position="491"/>
        <end position="501"/>
    </location>
</feature>
<comment type="caution">
    <text evidence="14">Lacks conserved residue(s) required for the propagation of feature annotation.</text>
</comment>
<feature type="active site" description="N6-AMP-lysine intermediate" evidence="14">
    <location>
        <position position="168"/>
    </location>
</feature>